<keyword evidence="2" id="KW-1185">Reference proteome</keyword>
<proteinExistence type="predicted"/>
<dbReference type="HOGENOM" id="CLU_2268473_0_0_1"/>
<dbReference type="EMBL" id="AGNK02000241">
    <property type="status" value="NOT_ANNOTATED_CDS"/>
    <property type="molecule type" value="Genomic_DNA"/>
</dbReference>
<name>K3YZP3_SETIT</name>
<dbReference type="OMA" id="LWCMACA"/>
<dbReference type="EnsemblPlants" id="KQL29437">
    <property type="protein sequence ID" value="KQL29437"/>
    <property type="gene ID" value="SETIT_019753mg"/>
</dbReference>
<sequence>MSQISTNGDLHGQVSTLAMICSSPAYSRKNRSVPKELRKGLNSLIILVAWDLWKHRNACVFEWAGPNVQVVLQIVANGSRLWCMACASALHELLIRSLTPDSL</sequence>
<dbReference type="InParanoid" id="K3YZP3"/>
<dbReference type="Gramene" id="KQL29437">
    <property type="protein sequence ID" value="KQL29437"/>
    <property type="gene ID" value="SETIT_019753mg"/>
</dbReference>
<evidence type="ECO:0000313" key="1">
    <source>
        <dbReference type="EnsemblPlants" id="KQL29437"/>
    </source>
</evidence>
<accession>K3YZP3</accession>
<organism evidence="1 2">
    <name type="scientific">Setaria italica</name>
    <name type="common">Foxtail millet</name>
    <name type="synonym">Panicum italicum</name>
    <dbReference type="NCBI Taxonomy" id="4555"/>
    <lineage>
        <taxon>Eukaryota</taxon>
        <taxon>Viridiplantae</taxon>
        <taxon>Streptophyta</taxon>
        <taxon>Embryophyta</taxon>
        <taxon>Tracheophyta</taxon>
        <taxon>Spermatophyta</taxon>
        <taxon>Magnoliopsida</taxon>
        <taxon>Liliopsida</taxon>
        <taxon>Poales</taxon>
        <taxon>Poaceae</taxon>
        <taxon>PACMAD clade</taxon>
        <taxon>Panicoideae</taxon>
        <taxon>Panicodae</taxon>
        <taxon>Paniceae</taxon>
        <taxon>Cenchrinae</taxon>
        <taxon>Setaria</taxon>
    </lineage>
</organism>
<dbReference type="Proteomes" id="UP000004995">
    <property type="component" value="Unassembled WGS sequence"/>
</dbReference>
<reference evidence="2" key="1">
    <citation type="journal article" date="2012" name="Nat. Biotechnol.">
        <title>Reference genome sequence of the model plant Setaria.</title>
        <authorList>
            <person name="Bennetzen J.L."/>
            <person name="Schmutz J."/>
            <person name="Wang H."/>
            <person name="Percifield R."/>
            <person name="Hawkins J."/>
            <person name="Pontaroli A.C."/>
            <person name="Estep M."/>
            <person name="Feng L."/>
            <person name="Vaughn J.N."/>
            <person name="Grimwood J."/>
            <person name="Jenkins J."/>
            <person name="Barry K."/>
            <person name="Lindquist E."/>
            <person name="Hellsten U."/>
            <person name="Deshpande S."/>
            <person name="Wang X."/>
            <person name="Wu X."/>
            <person name="Mitros T."/>
            <person name="Triplett J."/>
            <person name="Yang X."/>
            <person name="Ye C.Y."/>
            <person name="Mauro-Herrera M."/>
            <person name="Wang L."/>
            <person name="Li P."/>
            <person name="Sharma M."/>
            <person name="Sharma R."/>
            <person name="Ronald P.C."/>
            <person name="Panaud O."/>
            <person name="Kellogg E.A."/>
            <person name="Brutnell T.P."/>
            <person name="Doust A.N."/>
            <person name="Tuskan G.A."/>
            <person name="Rokhsar D."/>
            <person name="Devos K.M."/>
        </authorList>
    </citation>
    <scope>NUCLEOTIDE SEQUENCE [LARGE SCALE GENOMIC DNA]</scope>
    <source>
        <strain evidence="2">cv. Yugu1</strain>
    </source>
</reference>
<evidence type="ECO:0000313" key="2">
    <source>
        <dbReference type="Proteomes" id="UP000004995"/>
    </source>
</evidence>
<reference evidence="1" key="2">
    <citation type="submission" date="2018-08" db="UniProtKB">
        <authorList>
            <consortium name="EnsemblPlants"/>
        </authorList>
    </citation>
    <scope>IDENTIFICATION</scope>
    <source>
        <strain evidence="1">Yugu1</strain>
    </source>
</reference>
<protein>
    <submittedName>
        <fullName evidence="1">Uncharacterized protein</fullName>
    </submittedName>
</protein>
<dbReference type="AlphaFoldDB" id="K3YZP3"/>